<organism evidence="2 3">
    <name type="scientific">Rhynocoris fuscipes</name>
    <dbReference type="NCBI Taxonomy" id="488301"/>
    <lineage>
        <taxon>Eukaryota</taxon>
        <taxon>Metazoa</taxon>
        <taxon>Ecdysozoa</taxon>
        <taxon>Arthropoda</taxon>
        <taxon>Hexapoda</taxon>
        <taxon>Insecta</taxon>
        <taxon>Pterygota</taxon>
        <taxon>Neoptera</taxon>
        <taxon>Paraneoptera</taxon>
        <taxon>Hemiptera</taxon>
        <taxon>Heteroptera</taxon>
        <taxon>Panheteroptera</taxon>
        <taxon>Cimicomorpha</taxon>
        <taxon>Reduviidae</taxon>
        <taxon>Harpactorinae</taxon>
        <taxon>Harpactorini</taxon>
        <taxon>Rhynocoris</taxon>
    </lineage>
</organism>
<evidence type="ECO:0000313" key="3">
    <source>
        <dbReference type="Proteomes" id="UP001461498"/>
    </source>
</evidence>
<evidence type="ECO:0000256" key="1">
    <source>
        <dbReference type="SAM" id="SignalP"/>
    </source>
</evidence>
<dbReference type="EMBL" id="JAPXFL010000005">
    <property type="protein sequence ID" value="KAK9506742.1"/>
    <property type="molecule type" value="Genomic_DNA"/>
</dbReference>
<comment type="caution">
    <text evidence="2">The sequence shown here is derived from an EMBL/GenBank/DDBJ whole genome shotgun (WGS) entry which is preliminary data.</text>
</comment>
<gene>
    <name evidence="2" type="ORF">O3M35_008619</name>
</gene>
<keyword evidence="1" id="KW-0732">Signal</keyword>
<dbReference type="Proteomes" id="UP001461498">
    <property type="component" value="Unassembled WGS sequence"/>
</dbReference>
<protein>
    <submittedName>
        <fullName evidence="2">Uncharacterized protein</fullName>
    </submittedName>
</protein>
<dbReference type="AlphaFoldDB" id="A0AAW1DCK2"/>
<dbReference type="InterPro" id="IPR006631">
    <property type="entry name" value="DM4_12"/>
</dbReference>
<keyword evidence="3" id="KW-1185">Reference proteome</keyword>
<reference evidence="2 3" key="1">
    <citation type="submission" date="2022-12" db="EMBL/GenBank/DDBJ databases">
        <title>Chromosome-level genome assembly of true bugs.</title>
        <authorList>
            <person name="Ma L."/>
            <person name="Li H."/>
        </authorList>
    </citation>
    <scope>NUCLEOTIDE SEQUENCE [LARGE SCALE GENOMIC DNA]</scope>
    <source>
        <strain evidence="2">Lab_2022b</strain>
    </source>
</reference>
<feature type="chain" id="PRO_5043710364" evidence="1">
    <location>
        <begin position="20"/>
        <end position="152"/>
    </location>
</feature>
<proteinExistence type="predicted"/>
<evidence type="ECO:0000313" key="2">
    <source>
        <dbReference type="EMBL" id="KAK9506742.1"/>
    </source>
</evidence>
<sequence length="152" mass="17494">MFYTLLLFIVCLNSLVIEGKVYLSPRHGSHFFIRVNSKVNILPNTAIFAYATGFRLNWNMKIPHVTGFHHHDLIFQKSVERTIDDNGFEGRACLIKAFCDLILIEQYDDIISKLLKVIFKTRYAGTCPQDINCPFSLVTFAYMLYGNNGTIY</sequence>
<accession>A0AAW1DCK2</accession>
<dbReference type="Pfam" id="PF07841">
    <property type="entry name" value="DM4_12"/>
    <property type="match status" value="1"/>
</dbReference>
<name>A0AAW1DCK2_9HEMI</name>
<feature type="signal peptide" evidence="1">
    <location>
        <begin position="1"/>
        <end position="19"/>
    </location>
</feature>